<dbReference type="Proteomes" id="UP000179219">
    <property type="component" value="Unassembled WGS sequence"/>
</dbReference>
<evidence type="ECO:0000256" key="1">
    <source>
        <dbReference type="SAM" id="MobiDB-lite"/>
    </source>
</evidence>
<evidence type="ECO:0000313" key="3">
    <source>
        <dbReference type="Proteomes" id="UP000179219"/>
    </source>
</evidence>
<comment type="caution">
    <text evidence="2">The sequence shown here is derived from an EMBL/GenBank/DDBJ whole genome shotgun (WGS) entry which is preliminary data.</text>
</comment>
<reference evidence="2 3" key="1">
    <citation type="journal article" date="2016" name="Nat. Commun.">
        <title>Thousands of microbial genomes shed light on interconnected biogeochemical processes in an aquifer system.</title>
        <authorList>
            <person name="Anantharaman K."/>
            <person name="Brown C.T."/>
            <person name="Hug L.A."/>
            <person name="Sharon I."/>
            <person name="Castelle C.J."/>
            <person name="Probst A.J."/>
            <person name="Thomas B.C."/>
            <person name="Singh A."/>
            <person name="Wilkins M.J."/>
            <person name="Karaoz U."/>
            <person name="Brodie E.L."/>
            <person name="Williams K.H."/>
            <person name="Hubbard S.S."/>
            <person name="Banfield J.F."/>
        </authorList>
    </citation>
    <scope>NUCLEOTIDE SEQUENCE [LARGE SCALE GENOMIC DNA]</scope>
</reference>
<accession>A0A1F7X300</accession>
<protein>
    <submittedName>
        <fullName evidence="2">Uncharacterized protein</fullName>
    </submittedName>
</protein>
<gene>
    <name evidence="2" type="ORF">A2159_00900</name>
</gene>
<evidence type="ECO:0000313" key="2">
    <source>
        <dbReference type="EMBL" id="OGM09474.1"/>
    </source>
</evidence>
<name>A0A1F7X300_9BACT</name>
<proteinExistence type="predicted"/>
<sequence>MSLIQEGNNKKPLDWATKVNLKTFIENNGGKVTDPDFTELERYLELNPLEPETKAIQTNDIPVNSEEPTELKP</sequence>
<dbReference type="AlphaFoldDB" id="A0A1F7X300"/>
<organism evidence="2 3">
    <name type="scientific">Candidatus Woesebacteria bacterium RBG_13_34_9</name>
    <dbReference type="NCBI Taxonomy" id="1802477"/>
    <lineage>
        <taxon>Bacteria</taxon>
        <taxon>Candidatus Woeseibacteriota</taxon>
    </lineage>
</organism>
<feature type="region of interest" description="Disordered" evidence="1">
    <location>
        <begin position="49"/>
        <end position="73"/>
    </location>
</feature>
<dbReference type="EMBL" id="MGFP01000023">
    <property type="protein sequence ID" value="OGM09474.1"/>
    <property type="molecule type" value="Genomic_DNA"/>
</dbReference>